<name>A0A699XRX8_TANCI</name>
<proteinExistence type="predicted"/>
<dbReference type="AlphaFoldDB" id="A0A699XRX8"/>
<dbReference type="EMBL" id="BKCJ011881672">
    <property type="protein sequence ID" value="GFD60728.1"/>
    <property type="molecule type" value="Genomic_DNA"/>
</dbReference>
<organism evidence="1">
    <name type="scientific">Tanacetum cinerariifolium</name>
    <name type="common">Dalmatian daisy</name>
    <name type="synonym">Chrysanthemum cinerariifolium</name>
    <dbReference type="NCBI Taxonomy" id="118510"/>
    <lineage>
        <taxon>Eukaryota</taxon>
        <taxon>Viridiplantae</taxon>
        <taxon>Streptophyta</taxon>
        <taxon>Embryophyta</taxon>
        <taxon>Tracheophyta</taxon>
        <taxon>Spermatophyta</taxon>
        <taxon>Magnoliopsida</taxon>
        <taxon>eudicotyledons</taxon>
        <taxon>Gunneridae</taxon>
        <taxon>Pentapetalae</taxon>
        <taxon>asterids</taxon>
        <taxon>campanulids</taxon>
        <taxon>Asterales</taxon>
        <taxon>Asteraceae</taxon>
        <taxon>Asteroideae</taxon>
        <taxon>Anthemideae</taxon>
        <taxon>Anthemidinae</taxon>
        <taxon>Tanacetum</taxon>
    </lineage>
</organism>
<feature type="non-terminal residue" evidence="1">
    <location>
        <position position="1"/>
    </location>
</feature>
<protein>
    <submittedName>
        <fullName evidence="1">Uncharacterized protein</fullName>
    </submittedName>
</protein>
<comment type="caution">
    <text evidence="1">The sequence shown here is derived from an EMBL/GenBank/DDBJ whole genome shotgun (WGS) entry which is preliminary data.</text>
</comment>
<evidence type="ECO:0000313" key="1">
    <source>
        <dbReference type="EMBL" id="GFD60728.1"/>
    </source>
</evidence>
<sequence>GAVGAVGHAALKAGGAAHQQVRHGRVRNPHIEAVGEGPAAGCFQLTFGAYFGGSGLHGHIHRAATGP</sequence>
<reference evidence="1" key="1">
    <citation type="journal article" date="2019" name="Sci. Rep.">
        <title>Draft genome of Tanacetum cinerariifolium, the natural source of mosquito coil.</title>
        <authorList>
            <person name="Yamashiro T."/>
            <person name="Shiraishi A."/>
            <person name="Satake H."/>
            <person name="Nakayama K."/>
        </authorList>
    </citation>
    <scope>NUCLEOTIDE SEQUENCE</scope>
</reference>
<gene>
    <name evidence="1" type="ORF">Tci_932697</name>
</gene>
<accession>A0A699XRX8</accession>